<sequence length="154" mass="16212">MFSSFTSSSSALHVPLAVLSSLAVANALCLPCQVGLQAPLTTPSWPHSRRGVYSPPIVKPDSSTKWARGAEVDVTWSTSNAPASITNRNGTILLGHLEPGSPGEHLDLDNPLATGFDILDGHHTVTVPNVPSGTNYIIVLMGDSGNRSPEFTIE</sequence>
<name>A0AAD7NZT0_9AGAR</name>
<evidence type="ECO:0000313" key="3">
    <source>
        <dbReference type="Proteomes" id="UP001215280"/>
    </source>
</evidence>
<gene>
    <name evidence="2" type="ORF">DFH07DRAFT_728634</name>
</gene>
<keyword evidence="1" id="KW-0732">Signal</keyword>
<evidence type="ECO:0000313" key="2">
    <source>
        <dbReference type="EMBL" id="KAJ7781763.1"/>
    </source>
</evidence>
<evidence type="ECO:0000256" key="1">
    <source>
        <dbReference type="SAM" id="SignalP"/>
    </source>
</evidence>
<feature type="signal peptide" evidence="1">
    <location>
        <begin position="1"/>
        <end position="27"/>
    </location>
</feature>
<dbReference type="Proteomes" id="UP001215280">
    <property type="component" value="Unassembled WGS sequence"/>
</dbReference>
<comment type="caution">
    <text evidence="2">The sequence shown here is derived from an EMBL/GenBank/DDBJ whole genome shotgun (WGS) entry which is preliminary data.</text>
</comment>
<proteinExistence type="predicted"/>
<organism evidence="2 3">
    <name type="scientific">Mycena maculata</name>
    <dbReference type="NCBI Taxonomy" id="230809"/>
    <lineage>
        <taxon>Eukaryota</taxon>
        <taxon>Fungi</taxon>
        <taxon>Dikarya</taxon>
        <taxon>Basidiomycota</taxon>
        <taxon>Agaricomycotina</taxon>
        <taxon>Agaricomycetes</taxon>
        <taxon>Agaricomycetidae</taxon>
        <taxon>Agaricales</taxon>
        <taxon>Marasmiineae</taxon>
        <taxon>Mycenaceae</taxon>
        <taxon>Mycena</taxon>
    </lineage>
</organism>
<protein>
    <submittedName>
        <fullName evidence="2">Uncharacterized protein</fullName>
    </submittedName>
</protein>
<reference evidence="2" key="1">
    <citation type="submission" date="2023-03" db="EMBL/GenBank/DDBJ databases">
        <title>Massive genome expansion in bonnet fungi (Mycena s.s.) driven by repeated elements and novel gene families across ecological guilds.</title>
        <authorList>
            <consortium name="Lawrence Berkeley National Laboratory"/>
            <person name="Harder C.B."/>
            <person name="Miyauchi S."/>
            <person name="Viragh M."/>
            <person name="Kuo A."/>
            <person name="Thoen E."/>
            <person name="Andreopoulos B."/>
            <person name="Lu D."/>
            <person name="Skrede I."/>
            <person name="Drula E."/>
            <person name="Henrissat B."/>
            <person name="Morin E."/>
            <person name="Kohler A."/>
            <person name="Barry K."/>
            <person name="LaButti K."/>
            <person name="Morin E."/>
            <person name="Salamov A."/>
            <person name="Lipzen A."/>
            <person name="Mereny Z."/>
            <person name="Hegedus B."/>
            <person name="Baldrian P."/>
            <person name="Stursova M."/>
            <person name="Weitz H."/>
            <person name="Taylor A."/>
            <person name="Grigoriev I.V."/>
            <person name="Nagy L.G."/>
            <person name="Martin F."/>
            <person name="Kauserud H."/>
        </authorList>
    </citation>
    <scope>NUCLEOTIDE SEQUENCE</scope>
    <source>
        <strain evidence="2">CBHHK188m</strain>
    </source>
</reference>
<accession>A0AAD7NZT0</accession>
<dbReference type="AlphaFoldDB" id="A0AAD7NZT0"/>
<feature type="chain" id="PRO_5042164465" evidence="1">
    <location>
        <begin position="28"/>
        <end position="154"/>
    </location>
</feature>
<dbReference type="EMBL" id="JARJLG010000004">
    <property type="protein sequence ID" value="KAJ7781763.1"/>
    <property type="molecule type" value="Genomic_DNA"/>
</dbReference>
<keyword evidence="3" id="KW-1185">Reference proteome</keyword>